<keyword evidence="2" id="KW-1185">Reference proteome</keyword>
<dbReference type="GO" id="GO:0016740">
    <property type="term" value="F:transferase activity"/>
    <property type="evidence" value="ECO:0007669"/>
    <property type="project" value="UniProtKB-KW"/>
</dbReference>
<proteinExistence type="predicted"/>
<dbReference type="PANTHER" id="PTHR34817">
    <property type="entry name" value="NUCLEOTIDYLTRANSFERASE"/>
    <property type="match status" value="1"/>
</dbReference>
<dbReference type="Proteomes" id="UP000007590">
    <property type="component" value="Chromosome"/>
</dbReference>
<dbReference type="KEGG" id="scn:Solca_3865"/>
<accession>H8KLH5</accession>
<dbReference type="STRING" id="929556.Solca_3865"/>
<reference evidence="1" key="1">
    <citation type="submission" date="2012-02" db="EMBL/GenBank/DDBJ databases">
        <title>The complete genome of Solitalea canadensis DSM 3403.</title>
        <authorList>
            <consortium name="US DOE Joint Genome Institute (JGI-PGF)"/>
            <person name="Lucas S."/>
            <person name="Copeland A."/>
            <person name="Lapidus A."/>
            <person name="Glavina del Rio T."/>
            <person name="Dalin E."/>
            <person name="Tice H."/>
            <person name="Bruce D."/>
            <person name="Goodwin L."/>
            <person name="Pitluck S."/>
            <person name="Peters L."/>
            <person name="Ovchinnikova G."/>
            <person name="Lu M."/>
            <person name="Kyrpides N."/>
            <person name="Mavromatis K."/>
            <person name="Ivanova N."/>
            <person name="Brettin T."/>
            <person name="Detter J.C."/>
            <person name="Han C."/>
            <person name="Larimer F."/>
            <person name="Land M."/>
            <person name="Hauser L."/>
            <person name="Markowitz V."/>
            <person name="Cheng J.-F."/>
            <person name="Hugenholtz P."/>
            <person name="Woyke T."/>
            <person name="Wu D."/>
            <person name="Spring S."/>
            <person name="Schroeder M."/>
            <person name="Kopitz M."/>
            <person name="Brambilla E."/>
            <person name="Klenk H.-P."/>
            <person name="Eisen J.A."/>
        </authorList>
    </citation>
    <scope>NUCLEOTIDE SEQUENCE</scope>
    <source>
        <strain evidence="1">DSM 3403</strain>
    </source>
</reference>
<evidence type="ECO:0000313" key="1">
    <source>
        <dbReference type="EMBL" id="AFD08862.1"/>
    </source>
</evidence>
<dbReference type="AlphaFoldDB" id="H8KLH5"/>
<dbReference type="PANTHER" id="PTHR34817:SF1">
    <property type="entry name" value="NUCLEOTIDYLTRANSFERASE"/>
    <property type="match status" value="1"/>
</dbReference>
<sequence length="353" mass="41065">MDFHQVHNNKDVLLLQCISGSRAYGLDTPQSDTDIKGVYLLPKNAFFGLAFAEQVASERNDIVYYELRRFFDLLLKNNPNILELLNTPENCILYRHEIMERIKPDLFISKLCNQTFAGYAFSQIKKARSLNKKIFNPMDKARKTVLDFCFVIAGSQTVTLNHWLTEKYYDQRDCALVNISHVQNMYALFHKSQSSELKPFGVFSGENANDVSLSSVPKGLEPLAFLSFNKDGYSVYCKTYKEYWSCVENRNENRYQNTLENGKNYDTKNMMHTFRLLNMAEEIATEQQINVHRKDREFLFRIKTGAFSYEELLKMASEKVQKIEDLFRKSSLPNCPDEGKVNELLVSIRNDLY</sequence>
<organism evidence="1 2">
    <name type="scientific">Solitalea canadensis (strain ATCC 29591 / DSM 3403 / JCM 21819 / LMG 8368 / NBRC 15130 / NCIMB 12057 / USAM 9D)</name>
    <name type="common">Flexibacter canadensis</name>
    <dbReference type="NCBI Taxonomy" id="929556"/>
    <lineage>
        <taxon>Bacteria</taxon>
        <taxon>Pseudomonadati</taxon>
        <taxon>Bacteroidota</taxon>
        <taxon>Sphingobacteriia</taxon>
        <taxon>Sphingobacteriales</taxon>
        <taxon>Sphingobacteriaceae</taxon>
        <taxon>Solitalea</taxon>
    </lineage>
</organism>
<dbReference type="OrthoDB" id="243791at2"/>
<gene>
    <name evidence="1" type="ordered locus">Solca_3865</name>
</gene>
<name>H8KLH5_SOLCM</name>
<dbReference type="InterPro" id="IPR018775">
    <property type="entry name" value="RlaP"/>
</dbReference>
<dbReference type="HOGENOM" id="CLU_064931_0_0_10"/>
<protein>
    <submittedName>
        <fullName evidence="1">Putative nucleotidyltransferase</fullName>
    </submittedName>
</protein>
<dbReference type="eggNOG" id="COG3541">
    <property type="taxonomic scope" value="Bacteria"/>
</dbReference>
<dbReference type="Pfam" id="PF10127">
    <property type="entry name" value="RlaP"/>
    <property type="match status" value="1"/>
</dbReference>
<keyword evidence="1" id="KW-0808">Transferase</keyword>
<evidence type="ECO:0000313" key="2">
    <source>
        <dbReference type="Proteomes" id="UP000007590"/>
    </source>
</evidence>
<dbReference type="RefSeq" id="WP_014682085.1">
    <property type="nucleotide sequence ID" value="NC_017770.1"/>
</dbReference>
<dbReference type="EMBL" id="CP003349">
    <property type="protein sequence ID" value="AFD08862.1"/>
    <property type="molecule type" value="Genomic_DNA"/>
</dbReference>